<sequence length="102" mass="12051">MLALICQNREDLIGKTVDTAKYIGDQDLRNKLKEFYALALNQKRVLFYYFPIKNPEVFIITYLEPKPVYKKDIEIKGRCMPIFIKELEGNSPLHHVNQFLVF</sequence>
<evidence type="ECO:0000313" key="2">
    <source>
        <dbReference type="Proteomes" id="UP000006967"/>
    </source>
</evidence>
<dbReference type="RefSeq" id="WP_002180729.1">
    <property type="nucleotide sequence ID" value="NZ_JH791885.1"/>
</dbReference>
<dbReference type="AlphaFoldDB" id="A0A9W5KRA0"/>
<proteinExistence type="predicted"/>
<organism evidence="1 2">
    <name type="scientific">Bacillus cereus VD154</name>
    <dbReference type="NCBI Taxonomy" id="1053238"/>
    <lineage>
        <taxon>Bacteria</taxon>
        <taxon>Bacillati</taxon>
        <taxon>Bacillota</taxon>
        <taxon>Bacilli</taxon>
        <taxon>Bacillales</taxon>
        <taxon>Bacillaceae</taxon>
        <taxon>Bacillus</taxon>
        <taxon>Bacillus cereus group</taxon>
    </lineage>
</organism>
<name>A0A9W5KRA0_BACCE</name>
<protein>
    <submittedName>
        <fullName evidence="1">Uncharacterized protein</fullName>
    </submittedName>
</protein>
<comment type="caution">
    <text evidence="1">The sequence shown here is derived from an EMBL/GenBank/DDBJ whole genome shotgun (WGS) entry which is preliminary data.</text>
</comment>
<reference evidence="1 2" key="1">
    <citation type="submission" date="2012-04" db="EMBL/GenBank/DDBJ databases">
        <title>The Genome Sequence of Bacillus cereus VD154.</title>
        <authorList>
            <consortium name="The Broad Institute Genome Sequencing Platform"/>
            <consortium name="The Broad Institute Genome Sequencing Center for Infectious Disease"/>
            <person name="Feldgarden M."/>
            <person name="Van der Auwera G.A."/>
            <person name="Mahillon J."/>
            <person name="Duprez V."/>
            <person name="Timmery S."/>
            <person name="Mattelet C."/>
            <person name="Dierick K."/>
            <person name="Sun M."/>
            <person name="Yu Z."/>
            <person name="Zhu L."/>
            <person name="Hu X."/>
            <person name="Shank E.B."/>
            <person name="Swiecicka I."/>
            <person name="Hansen B.M."/>
            <person name="Andrup L."/>
            <person name="Young S.K."/>
            <person name="Zeng Q."/>
            <person name="Gargeya S."/>
            <person name="Fitzgerald M."/>
            <person name="Haas B."/>
            <person name="Abouelleil A."/>
            <person name="Alvarado L."/>
            <person name="Arachchi H.M."/>
            <person name="Berlin A."/>
            <person name="Chapman S.B."/>
            <person name="Goldberg J."/>
            <person name="Griggs A."/>
            <person name="Gujja S."/>
            <person name="Hansen M."/>
            <person name="Howarth C."/>
            <person name="Imamovic A."/>
            <person name="Larimer J."/>
            <person name="McCowen C."/>
            <person name="Montmayeur A."/>
            <person name="Murphy C."/>
            <person name="Neiman D."/>
            <person name="Pearson M."/>
            <person name="Priest M."/>
            <person name="Roberts A."/>
            <person name="Saif S."/>
            <person name="Shea T."/>
            <person name="Sisk P."/>
            <person name="Sykes S."/>
            <person name="Wortman J."/>
            <person name="Nusbaum C."/>
            <person name="Birren B."/>
        </authorList>
    </citation>
    <scope>NUCLEOTIDE SEQUENCE [LARGE SCALE GENOMIC DNA]</scope>
    <source>
        <strain evidence="1 2">VD154</strain>
    </source>
</reference>
<accession>A0A9W5KRA0</accession>
<dbReference type="Proteomes" id="UP000006967">
    <property type="component" value="Unassembled WGS sequence"/>
</dbReference>
<gene>
    <name evidence="1" type="ORF">IK5_05889</name>
</gene>
<dbReference type="EMBL" id="AHFG01000091">
    <property type="protein sequence ID" value="EJR63045.1"/>
    <property type="molecule type" value="Genomic_DNA"/>
</dbReference>
<evidence type="ECO:0000313" key="1">
    <source>
        <dbReference type="EMBL" id="EJR63045.1"/>
    </source>
</evidence>